<gene>
    <name evidence="2" type="ORF">SNE40_000535</name>
</gene>
<evidence type="ECO:0000313" key="3">
    <source>
        <dbReference type="Proteomes" id="UP001347796"/>
    </source>
</evidence>
<reference evidence="2 3" key="1">
    <citation type="submission" date="2024-01" db="EMBL/GenBank/DDBJ databases">
        <title>The genome of the rayed Mediterranean limpet Patella caerulea (Linnaeus, 1758).</title>
        <authorList>
            <person name="Anh-Thu Weber A."/>
            <person name="Halstead-Nussloch G."/>
        </authorList>
    </citation>
    <scope>NUCLEOTIDE SEQUENCE [LARGE SCALE GENOMIC DNA]</scope>
    <source>
        <strain evidence="2">AATW-2023a</strain>
        <tissue evidence="2">Whole specimen</tissue>
    </source>
</reference>
<dbReference type="Pfam" id="PF12248">
    <property type="entry name" value="Methyltransf_FA"/>
    <property type="match status" value="1"/>
</dbReference>
<sequence>MNPCHFIPLVKYLPWFTVIHLMTFSVSLKGDIIYLEKNTPYTQFRNVEKVNEKVFWVRGYADAIIALFEDRERHLFRVAIGRDSNSRSAIFADRNKVNETSNPVLLLEPNTYKFKPFWIKWTTDTFMFGAGSQVGEGVDLQWQGPTNAASIRYLSVRTRDIYPVEYILDLSCNKVPII</sequence>
<dbReference type="InterPro" id="IPR022041">
    <property type="entry name" value="Methyltransf_FA"/>
</dbReference>
<evidence type="ECO:0000313" key="2">
    <source>
        <dbReference type="EMBL" id="KAK6195014.1"/>
    </source>
</evidence>
<accession>A0AAN8QH24</accession>
<comment type="caution">
    <text evidence="2">The sequence shown here is derived from an EMBL/GenBank/DDBJ whole genome shotgun (WGS) entry which is preliminary data.</text>
</comment>
<dbReference type="Proteomes" id="UP001347796">
    <property type="component" value="Unassembled WGS sequence"/>
</dbReference>
<organism evidence="2 3">
    <name type="scientific">Patella caerulea</name>
    <name type="common">Rayed Mediterranean limpet</name>
    <dbReference type="NCBI Taxonomy" id="87958"/>
    <lineage>
        <taxon>Eukaryota</taxon>
        <taxon>Metazoa</taxon>
        <taxon>Spiralia</taxon>
        <taxon>Lophotrochozoa</taxon>
        <taxon>Mollusca</taxon>
        <taxon>Gastropoda</taxon>
        <taxon>Patellogastropoda</taxon>
        <taxon>Patelloidea</taxon>
        <taxon>Patellidae</taxon>
        <taxon>Patella</taxon>
    </lineage>
</organism>
<dbReference type="EMBL" id="JAZGQO010000001">
    <property type="protein sequence ID" value="KAK6195014.1"/>
    <property type="molecule type" value="Genomic_DNA"/>
</dbReference>
<proteinExistence type="predicted"/>
<protein>
    <recommendedName>
        <fullName evidence="1">Farnesoic acid O-methyl transferase domain-containing protein</fullName>
    </recommendedName>
</protein>
<feature type="domain" description="Farnesoic acid O-methyl transferase" evidence="1">
    <location>
        <begin position="40"/>
        <end position="169"/>
    </location>
</feature>
<dbReference type="AlphaFoldDB" id="A0AAN8QH24"/>
<keyword evidence="3" id="KW-1185">Reference proteome</keyword>
<name>A0AAN8QH24_PATCE</name>
<evidence type="ECO:0000259" key="1">
    <source>
        <dbReference type="Pfam" id="PF12248"/>
    </source>
</evidence>